<dbReference type="SUPFAM" id="SSF53649">
    <property type="entry name" value="Alkaline phosphatase-like"/>
    <property type="match status" value="1"/>
</dbReference>
<evidence type="ECO:0000256" key="2">
    <source>
        <dbReference type="ARBA" id="ARBA00022801"/>
    </source>
</evidence>
<dbReference type="Proteomes" id="UP000318288">
    <property type="component" value="Unassembled WGS sequence"/>
</dbReference>
<keyword evidence="6" id="KW-1185">Reference proteome</keyword>
<dbReference type="Pfam" id="PF00884">
    <property type="entry name" value="Sulfatase"/>
    <property type="match status" value="1"/>
</dbReference>
<feature type="signal peptide" evidence="3">
    <location>
        <begin position="1"/>
        <end position="29"/>
    </location>
</feature>
<reference evidence="5 6" key="1">
    <citation type="submission" date="2019-02" db="EMBL/GenBank/DDBJ databases">
        <title>Deep-cultivation of Planctomycetes and their phenomic and genomic characterization uncovers novel biology.</title>
        <authorList>
            <person name="Wiegand S."/>
            <person name="Jogler M."/>
            <person name="Boedeker C."/>
            <person name="Pinto D."/>
            <person name="Vollmers J."/>
            <person name="Rivas-Marin E."/>
            <person name="Kohn T."/>
            <person name="Peeters S.H."/>
            <person name="Heuer A."/>
            <person name="Rast P."/>
            <person name="Oberbeckmann S."/>
            <person name="Bunk B."/>
            <person name="Jeske O."/>
            <person name="Meyerdierks A."/>
            <person name="Storesund J.E."/>
            <person name="Kallscheuer N."/>
            <person name="Luecker S."/>
            <person name="Lage O.M."/>
            <person name="Pohl T."/>
            <person name="Merkel B.J."/>
            <person name="Hornburger P."/>
            <person name="Mueller R.-W."/>
            <person name="Bruemmer F."/>
            <person name="Labrenz M."/>
            <person name="Spormann A.M."/>
            <person name="Op Den Camp H."/>
            <person name="Overmann J."/>
            <person name="Amann R."/>
            <person name="Jetten M.S.M."/>
            <person name="Mascher T."/>
            <person name="Medema M.H."/>
            <person name="Devos D.P."/>
            <person name="Kaster A.-K."/>
            <person name="Ovreas L."/>
            <person name="Rohde M."/>
            <person name="Galperin M.Y."/>
            <person name="Jogler C."/>
        </authorList>
    </citation>
    <scope>NUCLEOTIDE SEQUENCE [LARGE SCALE GENOMIC DNA]</scope>
    <source>
        <strain evidence="5 6">Poly51</strain>
    </source>
</reference>
<dbReference type="RefSeq" id="WP_146456708.1">
    <property type="nucleotide sequence ID" value="NZ_SJPW01000002.1"/>
</dbReference>
<sequence precursor="true">MNNDTRHFSISAIAVSCVGCLLLAALACAAENHGDRPDRPNILWIVAEDHGPHMGCYGDNFATTPNVDKLARRGMCFDFAWSNAPVCASARTTLWSGLYGTSTGGEHMRSMVEMPANKKMFPQLLREVGYYCVGNGKEDYNFAKPDEMWDESPHRAHWNQCPDGRPFFAYFNHTESHEGKIHDIKDQSDHDRSKVRVPAYHPDHPAVRGEWARYYDSVTAVDTEAGKRLAELTKSGLNEDTIVFYFADHGAGLARNKRWPNNAGLHVPVVVYFPEKHQHLAPPEYQPGGRSDRLISFVDFAPTMLSIAGIQPPDWMQGHAFAGERPAPAQPFVHGFRGRMDERIDLVRSVFDGRYVYLRNYMPHLSQGQRVESQIRLSHSSTHAWRKLYDAGKLNATQSLFWTAPKAPEELYDLKSDPDEVHNLADSPQHQDALLKLRTAQRNHAARIRDVGFIPEQERFQLAESPYDFGHDEQRYAFTRVLETAELASMLKNEAVPQLRDRLSDADPIVRFWAAMGLVMRGDNAIAASESELLNALTDASPDVQIAAAWAIVKHGSDSVATRGLNILAEYAPRDRNNTLLSMAALTALDDCGTKAEGLRENFAKWPTSGTATDDLDDGRFNSNPWKLMKSILLRFGVKVPPANNQMRAKK</sequence>
<protein>
    <submittedName>
        <fullName evidence="5">Sulfatase</fullName>
    </submittedName>
</protein>
<accession>A0A5C6FEU8</accession>
<evidence type="ECO:0000259" key="4">
    <source>
        <dbReference type="Pfam" id="PF00884"/>
    </source>
</evidence>
<organism evidence="5 6">
    <name type="scientific">Rubripirellula tenax</name>
    <dbReference type="NCBI Taxonomy" id="2528015"/>
    <lineage>
        <taxon>Bacteria</taxon>
        <taxon>Pseudomonadati</taxon>
        <taxon>Planctomycetota</taxon>
        <taxon>Planctomycetia</taxon>
        <taxon>Pirellulales</taxon>
        <taxon>Pirellulaceae</taxon>
        <taxon>Rubripirellula</taxon>
    </lineage>
</organism>
<dbReference type="InterPro" id="IPR016024">
    <property type="entry name" value="ARM-type_fold"/>
</dbReference>
<feature type="domain" description="Sulfatase N-terminal" evidence="4">
    <location>
        <begin position="40"/>
        <end position="310"/>
    </location>
</feature>
<dbReference type="EMBL" id="SJPW01000002">
    <property type="protein sequence ID" value="TWU59247.1"/>
    <property type="molecule type" value="Genomic_DNA"/>
</dbReference>
<dbReference type="InterPro" id="IPR017850">
    <property type="entry name" value="Alkaline_phosphatase_core_sf"/>
</dbReference>
<dbReference type="CDD" id="cd16027">
    <property type="entry name" value="SGSH"/>
    <property type="match status" value="1"/>
</dbReference>
<proteinExistence type="inferred from homology"/>
<dbReference type="PROSITE" id="PS51257">
    <property type="entry name" value="PROKAR_LIPOPROTEIN"/>
    <property type="match status" value="1"/>
</dbReference>
<evidence type="ECO:0000313" key="5">
    <source>
        <dbReference type="EMBL" id="TWU59247.1"/>
    </source>
</evidence>
<dbReference type="GO" id="GO:0004065">
    <property type="term" value="F:arylsulfatase activity"/>
    <property type="evidence" value="ECO:0007669"/>
    <property type="project" value="TreeGrafter"/>
</dbReference>
<comment type="similarity">
    <text evidence="1">Belongs to the sulfatase family.</text>
</comment>
<evidence type="ECO:0000313" key="6">
    <source>
        <dbReference type="Proteomes" id="UP000318288"/>
    </source>
</evidence>
<keyword evidence="2" id="KW-0378">Hydrolase</keyword>
<comment type="caution">
    <text evidence="5">The sequence shown here is derived from an EMBL/GenBank/DDBJ whole genome shotgun (WGS) entry which is preliminary data.</text>
</comment>
<name>A0A5C6FEU8_9BACT</name>
<evidence type="ECO:0000256" key="3">
    <source>
        <dbReference type="SAM" id="SignalP"/>
    </source>
</evidence>
<dbReference type="InterPro" id="IPR050738">
    <property type="entry name" value="Sulfatase"/>
</dbReference>
<evidence type="ECO:0000256" key="1">
    <source>
        <dbReference type="ARBA" id="ARBA00008779"/>
    </source>
</evidence>
<dbReference type="PANTHER" id="PTHR42693">
    <property type="entry name" value="ARYLSULFATASE FAMILY MEMBER"/>
    <property type="match status" value="1"/>
</dbReference>
<dbReference type="InterPro" id="IPR011989">
    <property type="entry name" value="ARM-like"/>
</dbReference>
<dbReference type="PANTHER" id="PTHR42693:SF53">
    <property type="entry name" value="ENDO-4-O-SULFATASE"/>
    <property type="match status" value="1"/>
</dbReference>
<dbReference type="SUPFAM" id="SSF48371">
    <property type="entry name" value="ARM repeat"/>
    <property type="match status" value="1"/>
</dbReference>
<feature type="chain" id="PRO_5023092887" evidence="3">
    <location>
        <begin position="30"/>
        <end position="651"/>
    </location>
</feature>
<dbReference type="Gene3D" id="1.25.10.10">
    <property type="entry name" value="Leucine-rich Repeat Variant"/>
    <property type="match status" value="1"/>
</dbReference>
<dbReference type="AlphaFoldDB" id="A0A5C6FEU8"/>
<gene>
    <name evidence="5" type="ORF">Poly51_20330</name>
</gene>
<keyword evidence="3" id="KW-0732">Signal</keyword>
<dbReference type="Gene3D" id="3.40.720.10">
    <property type="entry name" value="Alkaline Phosphatase, subunit A"/>
    <property type="match status" value="1"/>
</dbReference>
<dbReference type="OrthoDB" id="9763613at2"/>
<dbReference type="InterPro" id="IPR000917">
    <property type="entry name" value="Sulfatase_N"/>
</dbReference>